<reference evidence="8 9" key="1">
    <citation type="journal article" date="2010" name="Cell">
        <title>The genome of Naegleria gruberi illuminates early eukaryotic versatility.</title>
        <authorList>
            <person name="Fritz-Laylin L.K."/>
            <person name="Prochnik S.E."/>
            <person name="Ginger M.L."/>
            <person name="Dacks J.B."/>
            <person name="Carpenter M.L."/>
            <person name="Field M.C."/>
            <person name="Kuo A."/>
            <person name="Paredez A."/>
            <person name="Chapman J."/>
            <person name="Pham J."/>
            <person name="Shu S."/>
            <person name="Neupane R."/>
            <person name="Cipriano M."/>
            <person name="Mancuso J."/>
            <person name="Tu H."/>
            <person name="Salamov A."/>
            <person name="Lindquist E."/>
            <person name="Shapiro H."/>
            <person name="Lucas S."/>
            <person name="Grigoriev I.V."/>
            <person name="Cande W.Z."/>
            <person name="Fulton C."/>
            <person name="Rokhsar D.S."/>
            <person name="Dawson S.C."/>
        </authorList>
    </citation>
    <scope>NUCLEOTIDE SEQUENCE [LARGE SCALE GENOMIC DNA]</scope>
    <source>
        <strain evidence="8 9">NEG-M</strain>
    </source>
</reference>
<dbReference type="InParanoid" id="D2VVC8"/>
<dbReference type="InterPro" id="IPR002129">
    <property type="entry name" value="PyrdxlP-dep_de-COase"/>
</dbReference>
<dbReference type="GO" id="GO:0019752">
    <property type="term" value="P:carboxylic acid metabolic process"/>
    <property type="evidence" value="ECO:0007669"/>
    <property type="project" value="InterPro"/>
</dbReference>
<proteinExistence type="inferred from homology"/>
<evidence type="ECO:0000256" key="6">
    <source>
        <dbReference type="PIRSR" id="PIRSR602129-50"/>
    </source>
</evidence>
<dbReference type="AlphaFoldDB" id="D2VVC8"/>
<gene>
    <name evidence="8" type="ORF">NAEGRDRAFT_72970</name>
</gene>
<dbReference type="GO" id="GO:0016831">
    <property type="term" value="F:carboxy-lyase activity"/>
    <property type="evidence" value="ECO:0007669"/>
    <property type="project" value="UniProtKB-KW"/>
</dbReference>
<dbReference type="EMBL" id="GG738901">
    <property type="protein sequence ID" value="EFC39212.1"/>
    <property type="molecule type" value="Genomic_DNA"/>
</dbReference>
<dbReference type="Pfam" id="PF00282">
    <property type="entry name" value="Pyridoxal_deC"/>
    <property type="match status" value="1"/>
</dbReference>
<evidence type="ECO:0000256" key="4">
    <source>
        <dbReference type="ARBA" id="ARBA00022898"/>
    </source>
</evidence>
<sequence>MVEIKKEKKSKQSHQLHEKHKKQPLLEKTSQSSVPKYEDIVKHKIRPSYPSPIIEKGKDKNFEELVKHSLDEILKLKHKEKAHSSFLGTPERILNCEEDIVEQRSKVEIPQSCKTPQEVISKVSSYFNGVLDNASPIMLENVHPPSNIPAIISTLFASLYNVGMVQDEFSWNVVLTEIETIGMMAKLIGWDAKKANGVFTFGGTGNELYGIKVALTRALGMDYRYKGIRENVKIFVSEIGHYCKFNVTDWLGIGMDNVVPISITEDNSMNYDDLYDKLSKSVKNGEKIAAIVSTCGSTDPFSVDDVSEIVKIRDRIVEENNLDYKPFVYADSVIGWPWLFFKTYNFEENPLQIEADYVLPAIKSVLSKMEKLELADAVGLDFHKTGFCHYICSCVMFKDGKEFEENLSRPKDFAQYLYNFSVYKPGTYTLECSRAASCLAAFSTIHLFGVEGYQSLIAHLISVQHALRTNLTEQMKNVAIVNDLDNGFVSLFRVYPQGVDAKKEFEKELNGQLSDDEINKYNEYQKHIANVLHLKRVQEDGPALSYTRCFRKNKNGCPISALKVFPMSPFCSKDMMINHVVPFIKDTVEQVGSQEDMEEHKKKVESEDHPKWAYPRHRHFENVTLHNTW</sequence>
<dbReference type="KEGG" id="ngr:NAEGRDRAFT_72970"/>
<comment type="similarity">
    <text evidence="2">Belongs to the group II decarboxylase family.</text>
</comment>
<evidence type="ECO:0000256" key="3">
    <source>
        <dbReference type="ARBA" id="ARBA00022793"/>
    </source>
</evidence>
<feature type="region of interest" description="Disordered" evidence="7">
    <location>
        <begin position="1"/>
        <end position="34"/>
    </location>
</feature>
<dbReference type="OrthoDB" id="392571at2759"/>
<keyword evidence="4 6" id="KW-0663">Pyridoxal phosphate</keyword>
<feature type="compositionally biased region" description="Basic residues" evidence="7">
    <location>
        <begin position="7"/>
        <end position="23"/>
    </location>
</feature>
<dbReference type="InterPro" id="IPR015421">
    <property type="entry name" value="PyrdxlP-dep_Trfase_major"/>
</dbReference>
<dbReference type="Gene3D" id="3.40.640.10">
    <property type="entry name" value="Type I PLP-dependent aspartate aminotransferase-like (Major domain)"/>
    <property type="match status" value="1"/>
</dbReference>
<dbReference type="Proteomes" id="UP000006671">
    <property type="component" value="Unassembled WGS sequence"/>
</dbReference>
<organism evidence="9">
    <name type="scientific">Naegleria gruberi</name>
    <name type="common">Amoeba</name>
    <dbReference type="NCBI Taxonomy" id="5762"/>
    <lineage>
        <taxon>Eukaryota</taxon>
        <taxon>Discoba</taxon>
        <taxon>Heterolobosea</taxon>
        <taxon>Tetramitia</taxon>
        <taxon>Eutetramitia</taxon>
        <taxon>Vahlkampfiidae</taxon>
        <taxon>Naegleria</taxon>
    </lineage>
</organism>
<evidence type="ECO:0000256" key="2">
    <source>
        <dbReference type="ARBA" id="ARBA00009533"/>
    </source>
</evidence>
<dbReference type="GO" id="GO:0030170">
    <property type="term" value="F:pyridoxal phosphate binding"/>
    <property type="evidence" value="ECO:0007669"/>
    <property type="project" value="InterPro"/>
</dbReference>
<dbReference type="InterPro" id="IPR015424">
    <property type="entry name" value="PyrdxlP-dep_Trfase"/>
</dbReference>
<keyword evidence="5" id="KW-0456">Lyase</keyword>
<name>D2VVC8_NAEGR</name>
<comment type="cofactor">
    <cofactor evidence="1 6">
        <name>pyridoxal 5'-phosphate</name>
        <dbReference type="ChEBI" id="CHEBI:597326"/>
    </cofactor>
</comment>
<evidence type="ECO:0000313" key="9">
    <source>
        <dbReference type="Proteomes" id="UP000006671"/>
    </source>
</evidence>
<evidence type="ECO:0000256" key="7">
    <source>
        <dbReference type="SAM" id="MobiDB-lite"/>
    </source>
</evidence>
<accession>D2VVC8</accession>
<dbReference type="VEuPathDB" id="AmoebaDB:NAEGRDRAFT_72970"/>
<feature type="modified residue" description="N6-(pyridoxal phosphate)lysine" evidence="6">
    <location>
        <position position="384"/>
    </location>
</feature>
<dbReference type="PANTHER" id="PTHR45677">
    <property type="entry name" value="GLUTAMATE DECARBOXYLASE-RELATED"/>
    <property type="match status" value="1"/>
</dbReference>
<evidence type="ECO:0000256" key="5">
    <source>
        <dbReference type="ARBA" id="ARBA00023239"/>
    </source>
</evidence>
<dbReference type="SUPFAM" id="SSF53383">
    <property type="entry name" value="PLP-dependent transferases"/>
    <property type="match status" value="1"/>
</dbReference>
<dbReference type="PANTHER" id="PTHR45677:SF8">
    <property type="entry name" value="CYSTEINE SULFINIC ACID DECARBOXYLASE"/>
    <property type="match status" value="1"/>
</dbReference>
<keyword evidence="3" id="KW-0210">Decarboxylase</keyword>
<dbReference type="GeneID" id="8853480"/>
<evidence type="ECO:0000313" key="8">
    <source>
        <dbReference type="EMBL" id="EFC39212.1"/>
    </source>
</evidence>
<dbReference type="STRING" id="5762.D2VVC8"/>
<dbReference type="OMA" id="FAFFNEY"/>
<dbReference type="RefSeq" id="XP_002671956.1">
    <property type="nucleotide sequence ID" value="XM_002671910.1"/>
</dbReference>
<protein>
    <submittedName>
        <fullName evidence="8">Predicted protein</fullName>
    </submittedName>
</protein>
<keyword evidence="9" id="KW-1185">Reference proteome</keyword>
<dbReference type="GO" id="GO:0005737">
    <property type="term" value="C:cytoplasm"/>
    <property type="evidence" value="ECO:0007669"/>
    <property type="project" value="TreeGrafter"/>
</dbReference>
<dbReference type="eggNOG" id="KOG0629">
    <property type="taxonomic scope" value="Eukaryota"/>
</dbReference>
<evidence type="ECO:0000256" key="1">
    <source>
        <dbReference type="ARBA" id="ARBA00001933"/>
    </source>
</evidence>